<proteinExistence type="inferred from homology"/>
<name>A0A4Q1CGM7_9BACT</name>
<dbReference type="SUPFAM" id="SSF52096">
    <property type="entry name" value="ClpP/crotonase"/>
    <property type="match status" value="1"/>
</dbReference>
<dbReference type="Pfam" id="PF00378">
    <property type="entry name" value="ECH_1"/>
    <property type="match status" value="1"/>
</dbReference>
<dbReference type="AlphaFoldDB" id="A0A4Q1CGM7"/>
<keyword evidence="5" id="KW-1185">Reference proteome</keyword>
<dbReference type="OrthoDB" id="9775794at2"/>
<dbReference type="Proteomes" id="UP000290204">
    <property type="component" value="Unassembled WGS sequence"/>
</dbReference>
<protein>
    <submittedName>
        <fullName evidence="4">Enoyl-CoA hydratase</fullName>
    </submittedName>
</protein>
<evidence type="ECO:0000313" key="5">
    <source>
        <dbReference type="Proteomes" id="UP000290204"/>
    </source>
</evidence>
<dbReference type="InterPro" id="IPR029045">
    <property type="entry name" value="ClpP/crotonase-like_dom_sf"/>
</dbReference>
<reference evidence="4 5" key="1">
    <citation type="submission" date="2019-01" db="EMBL/GenBank/DDBJ databases">
        <title>Lacibacter sp. strain TTM-7.</title>
        <authorList>
            <person name="Chen W.-M."/>
        </authorList>
    </citation>
    <scope>NUCLEOTIDE SEQUENCE [LARGE SCALE GENOMIC DNA]</scope>
    <source>
        <strain evidence="4 5">TTM-7</strain>
    </source>
</reference>
<comment type="caution">
    <text evidence="4">The sequence shown here is derived from an EMBL/GenBank/DDBJ whole genome shotgun (WGS) entry which is preliminary data.</text>
</comment>
<dbReference type="EMBL" id="SDHW01000004">
    <property type="protein sequence ID" value="RXK59319.1"/>
    <property type="molecule type" value="Genomic_DNA"/>
</dbReference>
<gene>
    <name evidence="4" type="ORF">ESA94_14360</name>
</gene>
<dbReference type="InterPro" id="IPR018376">
    <property type="entry name" value="Enoyl-CoA_hyd/isom_CS"/>
</dbReference>
<dbReference type="FunFam" id="3.90.226.10:FF:000009">
    <property type="entry name" value="Carnitinyl-CoA dehydratase"/>
    <property type="match status" value="1"/>
</dbReference>
<evidence type="ECO:0000256" key="1">
    <source>
        <dbReference type="ARBA" id="ARBA00005254"/>
    </source>
</evidence>
<evidence type="ECO:0000256" key="3">
    <source>
        <dbReference type="RuleBase" id="RU003707"/>
    </source>
</evidence>
<organism evidence="4 5">
    <name type="scientific">Lacibacter luteus</name>
    <dbReference type="NCBI Taxonomy" id="2508719"/>
    <lineage>
        <taxon>Bacteria</taxon>
        <taxon>Pseudomonadati</taxon>
        <taxon>Bacteroidota</taxon>
        <taxon>Chitinophagia</taxon>
        <taxon>Chitinophagales</taxon>
        <taxon>Chitinophagaceae</taxon>
        <taxon>Lacibacter</taxon>
    </lineage>
</organism>
<dbReference type="InterPro" id="IPR001753">
    <property type="entry name" value="Enoyl-CoA_hydra/iso"/>
</dbReference>
<dbReference type="PANTHER" id="PTHR11941">
    <property type="entry name" value="ENOYL-COA HYDRATASE-RELATED"/>
    <property type="match status" value="1"/>
</dbReference>
<dbReference type="PROSITE" id="PS00166">
    <property type="entry name" value="ENOYL_COA_HYDRATASE"/>
    <property type="match status" value="1"/>
</dbReference>
<comment type="similarity">
    <text evidence="1 3">Belongs to the enoyl-CoA hydratase/isomerase family.</text>
</comment>
<evidence type="ECO:0000256" key="2">
    <source>
        <dbReference type="ARBA" id="ARBA00023239"/>
    </source>
</evidence>
<keyword evidence="2" id="KW-0456">Lyase</keyword>
<dbReference type="PANTHER" id="PTHR11941:SF54">
    <property type="entry name" value="ENOYL-COA HYDRATASE, MITOCHONDRIAL"/>
    <property type="match status" value="1"/>
</dbReference>
<sequence length="259" mass="27399">MSYQTLLTSLEDGIFIITINRPDKLNALNKTVIEELSAAVDEVYSNAAIKTAVITGAGPKAFVAGADISEFLSLDASGGEALAGKGQEQVFNKIERSPKPIIAAVNGFALGGGCELAMSCHFRLASDNAKFGQPEVNLGLIPGYGGTQRLVQLIGKGKATELMMTAAMIDANEAKQLGLVNYVTTADALLLKAKELLTTIMSKGPNAIAKVIAAVNAYFDHSQNGFAAEIKLFGECFGTEEMKEGVAAFLEKRKAEFDK</sequence>
<dbReference type="Gene3D" id="3.90.226.10">
    <property type="entry name" value="2-enoyl-CoA Hydratase, Chain A, domain 1"/>
    <property type="match status" value="1"/>
</dbReference>
<evidence type="ECO:0000313" key="4">
    <source>
        <dbReference type="EMBL" id="RXK59319.1"/>
    </source>
</evidence>
<dbReference type="RefSeq" id="WP_129131623.1">
    <property type="nucleotide sequence ID" value="NZ_SDHW01000004.1"/>
</dbReference>
<dbReference type="CDD" id="cd06558">
    <property type="entry name" value="crotonase-like"/>
    <property type="match status" value="1"/>
</dbReference>
<dbReference type="GO" id="GO:0006635">
    <property type="term" value="P:fatty acid beta-oxidation"/>
    <property type="evidence" value="ECO:0007669"/>
    <property type="project" value="TreeGrafter"/>
</dbReference>
<dbReference type="GO" id="GO:0016829">
    <property type="term" value="F:lyase activity"/>
    <property type="evidence" value="ECO:0007669"/>
    <property type="project" value="UniProtKB-KW"/>
</dbReference>
<accession>A0A4Q1CGM7</accession>